<reference evidence="2 3" key="1">
    <citation type="journal article" date="2019" name="Nat. Med.">
        <title>A library of human gut bacterial isolates paired with longitudinal multiomics data enables mechanistic microbiome research.</title>
        <authorList>
            <person name="Poyet M."/>
            <person name="Groussin M."/>
            <person name="Gibbons S.M."/>
            <person name="Avila-Pacheco J."/>
            <person name="Jiang X."/>
            <person name="Kearney S.M."/>
            <person name="Perrotta A.R."/>
            <person name="Berdy B."/>
            <person name="Zhao S."/>
            <person name="Lieberman T.D."/>
            <person name="Swanson P.K."/>
            <person name="Smith M."/>
            <person name="Roesemann S."/>
            <person name="Alexander J.E."/>
            <person name="Rich S.A."/>
            <person name="Livny J."/>
            <person name="Vlamakis H."/>
            <person name="Clish C."/>
            <person name="Bullock K."/>
            <person name="Deik A."/>
            <person name="Scott J."/>
            <person name="Pierce K.A."/>
            <person name="Xavier R.J."/>
            <person name="Alm E.J."/>
        </authorList>
    </citation>
    <scope>NUCLEOTIDE SEQUENCE [LARGE SCALE GENOMIC DNA]</scope>
    <source>
        <strain evidence="2 3">BIOML-A41</strain>
    </source>
</reference>
<dbReference type="EMBL" id="WKLT01000049">
    <property type="protein sequence ID" value="MRY60586.1"/>
    <property type="molecule type" value="Genomic_DNA"/>
</dbReference>
<gene>
    <name evidence="2" type="ORF">GKD59_22365</name>
</gene>
<evidence type="ECO:0008006" key="4">
    <source>
        <dbReference type="Google" id="ProtNLM"/>
    </source>
</evidence>
<feature type="chain" id="PRO_5029492392" description="DUF3347 domain-containing protein" evidence="1">
    <location>
        <begin position="20"/>
        <end position="122"/>
    </location>
</feature>
<feature type="non-terminal residue" evidence="2">
    <location>
        <position position="122"/>
    </location>
</feature>
<sequence length="122" mass="13486">MKKWNLLSLAILISASAVSKTEPYFYGSVNGSISDYYNDKIKIEKTMNYYKSATTGVDGAVASLNQKMALELMDMATIEGKKFCSGFDGYAIDNTEISSQIYGEFNNNLVTLKANIVCYSLK</sequence>
<protein>
    <recommendedName>
        <fullName evidence="4">DUF3347 domain-containing protein</fullName>
    </recommendedName>
</protein>
<dbReference type="RefSeq" id="WP_154398320.1">
    <property type="nucleotide sequence ID" value="NZ_WKLT01000049.1"/>
</dbReference>
<evidence type="ECO:0000313" key="2">
    <source>
        <dbReference type="EMBL" id="MRY60586.1"/>
    </source>
</evidence>
<dbReference type="Proteomes" id="UP000463337">
    <property type="component" value="Unassembled WGS sequence"/>
</dbReference>
<organism evidence="2 3">
    <name type="scientific">Parabacteroides distasonis</name>
    <dbReference type="NCBI Taxonomy" id="823"/>
    <lineage>
        <taxon>Bacteria</taxon>
        <taxon>Pseudomonadati</taxon>
        <taxon>Bacteroidota</taxon>
        <taxon>Bacteroidia</taxon>
        <taxon>Bacteroidales</taxon>
        <taxon>Tannerellaceae</taxon>
        <taxon>Parabacteroides</taxon>
    </lineage>
</organism>
<comment type="caution">
    <text evidence="2">The sequence shown here is derived from an EMBL/GenBank/DDBJ whole genome shotgun (WGS) entry which is preliminary data.</text>
</comment>
<name>A0A7K0GN67_PARDI</name>
<evidence type="ECO:0000256" key="1">
    <source>
        <dbReference type="SAM" id="SignalP"/>
    </source>
</evidence>
<keyword evidence="1" id="KW-0732">Signal</keyword>
<accession>A0A7K0GN67</accession>
<evidence type="ECO:0000313" key="3">
    <source>
        <dbReference type="Proteomes" id="UP000463337"/>
    </source>
</evidence>
<proteinExistence type="predicted"/>
<feature type="signal peptide" evidence="1">
    <location>
        <begin position="1"/>
        <end position="19"/>
    </location>
</feature>
<dbReference type="AlphaFoldDB" id="A0A7K0GN67"/>